<keyword evidence="3" id="KW-1185">Reference proteome</keyword>
<evidence type="ECO:0000313" key="2">
    <source>
        <dbReference type="EMBL" id="MBR7744188.1"/>
    </source>
</evidence>
<dbReference type="SUPFAM" id="SSF109854">
    <property type="entry name" value="DinB/YfiT-like putative metalloenzymes"/>
    <property type="match status" value="1"/>
</dbReference>
<sequence>MPLHPPPPSTFPEIVAAWAQTVQSVVDLGRTIRPDDAGLATDCPGWTVQDQIAHVASAEAGIAGEATPDVDVSGLPHVRSEFGAWIEKLVESRRGRTLEDVLDELEWRLAERLEVYRGEGVNGEEPVRGPFGPTTLRDLVTTRTFDVWMHEQDLREALERPGGLDSPAAASSVAVLFRGLGRVVAKDAAVPPGHAVVLDLTGPTVGRDGVRVEAQDGRNVGVPLFTGGTEEHEDVVTTSLSMSTRVAMRLAGGRRAPEDLHVTVSGDEDVAAAVLTAMAITP</sequence>
<dbReference type="Gene3D" id="1.20.120.450">
    <property type="entry name" value="dinb family like domain"/>
    <property type="match status" value="1"/>
</dbReference>
<protein>
    <submittedName>
        <fullName evidence="2">Maleylpyruvate isomerase family mycothiol-dependent enzyme</fullName>
    </submittedName>
</protein>
<feature type="domain" description="Mycothiol-dependent maleylpyruvate isomerase metal-binding" evidence="1">
    <location>
        <begin position="20"/>
        <end position="155"/>
    </location>
</feature>
<dbReference type="NCBIfam" id="TIGR03083">
    <property type="entry name" value="maleylpyruvate isomerase family mycothiol-dependent enzyme"/>
    <property type="match status" value="1"/>
</dbReference>
<dbReference type="InterPro" id="IPR034660">
    <property type="entry name" value="DinB/YfiT-like"/>
</dbReference>
<accession>A0A941HZK5</accession>
<dbReference type="InterPro" id="IPR024344">
    <property type="entry name" value="MDMPI_metal-binding"/>
</dbReference>
<dbReference type="Pfam" id="PF11716">
    <property type="entry name" value="MDMPI_N"/>
    <property type="match status" value="1"/>
</dbReference>
<dbReference type="Proteomes" id="UP000677016">
    <property type="component" value="Unassembled WGS sequence"/>
</dbReference>
<dbReference type="RefSeq" id="WP_211603649.1">
    <property type="nucleotide sequence ID" value="NZ_JAGSNF010000019.1"/>
</dbReference>
<dbReference type="AlphaFoldDB" id="A0A941HZK5"/>
<comment type="caution">
    <text evidence="2">The sequence shown here is derived from an EMBL/GenBank/DDBJ whole genome shotgun (WGS) entry which is preliminary data.</text>
</comment>
<gene>
    <name evidence="2" type="ORF">KC207_12915</name>
</gene>
<organism evidence="2 3">
    <name type="scientific">Phycicoccus avicenniae</name>
    <dbReference type="NCBI Taxonomy" id="2828860"/>
    <lineage>
        <taxon>Bacteria</taxon>
        <taxon>Bacillati</taxon>
        <taxon>Actinomycetota</taxon>
        <taxon>Actinomycetes</taxon>
        <taxon>Micrococcales</taxon>
        <taxon>Intrasporangiaceae</taxon>
        <taxon>Phycicoccus</taxon>
    </lineage>
</organism>
<proteinExistence type="predicted"/>
<name>A0A941HZK5_9MICO</name>
<dbReference type="GO" id="GO:0016853">
    <property type="term" value="F:isomerase activity"/>
    <property type="evidence" value="ECO:0007669"/>
    <property type="project" value="UniProtKB-KW"/>
</dbReference>
<keyword evidence="2" id="KW-0413">Isomerase</keyword>
<dbReference type="EMBL" id="JAGSNF010000019">
    <property type="protein sequence ID" value="MBR7744188.1"/>
    <property type="molecule type" value="Genomic_DNA"/>
</dbReference>
<reference evidence="2" key="1">
    <citation type="submission" date="2021-04" db="EMBL/GenBank/DDBJ databases">
        <title>Phycicoccus avicenniae sp. nov., a novel endophytic actinomycetes isolated from branch of Avicennia mariana.</title>
        <authorList>
            <person name="Tuo L."/>
        </authorList>
    </citation>
    <scope>NUCLEOTIDE SEQUENCE</scope>
    <source>
        <strain evidence="2">BSK3Z-2</strain>
    </source>
</reference>
<evidence type="ECO:0000259" key="1">
    <source>
        <dbReference type="Pfam" id="PF11716"/>
    </source>
</evidence>
<evidence type="ECO:0000313" key="3">
    <source>
        <dbReference type="Proteomes" id="UP000677016"/>
    </source>
</evidence>
<dbReference type="InterPro" id="IPR017517">
    <property type="entry name" value="Maleyloyr_isom"/>
</dbReference>
<dbReference type="GO" id="GO:0046872">
    <property type="term" value="F:metal ion binding"/>
    <property type="evidence" value="ECO:0007669"/>
    <property type="project" value="InterPro"/>
</dbReference>